<dbReference type="NCBIfam" id="NF008912">
    <property type="entry name" value="PRK12275.1-6"/>
    <property type="match status" value="1"/>
</dbReference>
<reference evidence="1" key="1">
    <citation type="submission" date="2020-09" db="EMBL/GenBank/DDBJ databases">
        <authorList>
            <person name="Kim M.K."/>
        </authorList>
    </citation>
    <scope>NUCLEOTIDE SEQUENCE</scope>
    <source>
        <strain evidence="1">BT704</strain>
    </source>
</reference>
<evidence type="ECO:0000313" key="2">
    <source>
        <dbReference type="Proteomes" id="UP000653797"/>
    </source>
</evidence>
<dbReference type="InterPro" id="IPR012657">
    <property type="entry name" value="23S_rRNA-intervening_sequence"/>
</dbReference>
<name>A0A927GGL8_9BACT</name>
<dbReference type="CDD" id="cd16377">
    <property type="entry name" value="23S_rRNA_IVP_like"/>
    <property type="match status" value="1"/>
</dbReference>
<dbReference type="AlphaFoldDB" id="A0A927GGL8"/>
<proteinExistence type="predicted"/>
<protein>
    <submittedName>
        <fullName evidence="1">Four helix bundle protein</fullName>
    </submittedName>
</protein>
<dbReference type="Gene3D" id="1.20.1440.60">
    <property type="entry name" value="23S rRNA-intervening sequence"/>
    <property type="match status" value="1"/>
</dbReference>
<comment type="caution">
    <text evidence="1">The sequence shown here is derived from an EMBL/GenBank/DDBJ whole genome shotgun (WGS) entry which is preliminary data.</text>
</comment>
<accession>A0A927GGL8</accession>
<dbReference type="PANTHER" id="PTHR38471">
    <property type="entry name" value="FOUR HELIX BUNDLE PROTEIN"/>
    <property type="match status" value="1"/>
</dbReference>
<dbReference type="InterPro" id="IPR036583">
    <property type="entry name" value="23S_rRNA_IVS_sf"/>
</dbReference>
<evidence type="ECO:0000313" key="1">
    <source>
        <dbReference type="EMBL" id="MBD2757016.1"/>
    </source>
</evidence>
<keyword evidence="2" id="KW-1185">Reference proteome</keyword>
<dbReference type="Pfam" id="PF05635">
    <property type="entry name" value="23S_rRNA_IVP"/>
    <property type="match status" value="1"/>
</dbReference>
<dbReference type="PANTHER" id="PTHR38471:SF2">
    <property type="entry name" value="FOUR HELIX BUNDLE PROTEIN"/>
    <property type="match status" value="1"/>
</dbReference>
<organism evidence="1 2">
    <name type="scientific">Spirosoma validum</name>
    <dbReference type="NCBI Taxonomy" id="2771355"/>
    <lineage>
        <taxon>Bacteria</taxon>
        <taxon>Pseudomonadati</taxon>
        <taxon>Bacteroidota</taxon>
        <taxon>Cytophagia</taxon>
        <taxon>Cytophagales</taxon>
        <taxon>Cytophagaceae</taxon>
        <taxon>Spirosoma</taxon>
    </lineage>
</organism>
<dbReference type="EMBL" id="JACXAA010000016">
    <property type="protein sequence ID" value="MBD2757016.1"/>
    <property type="molecule type" value="Genomic_DNA"/>
</dbReference>
<gene>
    <name evidence="1" type="ORF">IC230_29320</name>
</gene>
<sequence length="155" mass="17612">MIFRRKGRKGKRGTKGGLPIQDFSSFVHTHLTPDFMAKVEKFEDLLVWQKGLTQAIDLYKLLADCKDYGLRDQMRRSSVSVPSNVAEGFERHTNKEFIRFLRIAKGSNGELRTQIHLAIGVGILSAETGFELLSKSRIISAMLQNLIKTRQEKFG</sequence>
<dbReference type="Proteomes" id="UP000653797">
    <property type="component" value="Unassembled WGS sequence"/>
</dbReference>
<dbReference type="SUPFAM" id="SSF158446">
    <property type="entry name" value="IVS-encoded protein-like"/>
    <property type="match status" value="1"/>
</dbReference>
<dbReference type="NCBIfam" id="TIGR02436">
    <property type="entry name" value="four helix bundle protein"/>
    <property type="match status" value="1"/>
</dbReference>